<evidence type="ECO:0000256" key="5">
    <source>
        <dbReference type="SAM" id="SignalP"/>
    </source>
</evidence>
<feature type="domain" description="TonB-dependent receptor-like beta-barrel" evidence="6">
    <location>
        <begin position="612"/>
        <end position="1089"/>
    </location>
</feature>
<evidence type="ECO:0000256" key="1">
    <source>
        <dbReference type="ARBA" id="ARBA00004442"/>
    </source>
</evidence>
<keyword evidence="8" id="KW-0675">Receptor</keyword>
<accession>A0ABS9D211</accession>
<feature type="chain" id="PRO_5045802202" evidence="5">
    <location>
        <begin position="26"/>
        <end position="1123"/>
    </location>
</feature>
<dbReference type="RefSeq" id="WP_235310466.1">
    <property type="nucleotide sequence ID" value="NZ_JAKGAS010000001.1"/>
</dbReference>
<dbReference type="PANTHER" id="PTHR40980:SF3">
    <property type="entry name" value="TONB-DEPENDENT RECEPTOR-LIKE BETA-BARREL DOMAIN-CONTAINING PROTEIN"/>
    <property type="match status" value="1"/>
</dbReference>
<evidence type="ECO:0000256" key="4">
    <source>
        <dbReference type="RuleBase" id="RU003357"/>
    </source>
</evidence>
<feature type="domain" description="TonB-dependent receptor plug" evidence="7">
    <location>
        <begin position="60"/>
        <end position="170"/>
    </location>
</feature>
<dbReference type="InterPro" id="IPR036942">
    <property type="entry name" value="Beta-barrel_TonB_sf"/>
</dbReference>
<protein>
    <submittedName>
        <fullName evidence="8">TonB-dependent receptor</fullName>
    </submittedName>
</protein>
<keyword evidence="5" id="KW-0732">Signal</keyword>
<keyword evidence="3" id="KW-0998">Cell outer membrane</keyword>
<comment type="subcellular location">
    <subcellularLocation>
        <location evidence="1 4">Cell outer membrane</location>
    </subcellularLocation>
</comment>
<dbReference type="InterPro" id="IPR000531">
    <property type="entry name" value="Beta-barrel_TonB"/>
</dbReference>
<evidence type="ECO:0000259" key="7">
    <source>
        <dbReference type="Pfam" id="PF07715"/>
    </source>
</evidence>
<gene>
    <name evidence="8" type="ORF">L0668_02445</name>
</gene>
<keyword evidence="2 4" id="KW-0472">Membrane</keyword>
<name>A0ABS9D211_9ALTE</name>
<dbReference type="Gene3D" id="2.170.130.10">
    <property type="entry name" value="TonB-dependent receptor, plug domain"/>
    <property type="match status" value="1"/>
</dbReference>
<evidence type="ECO:0000313" key="8">
    <source>
        <dbReference type="EMBL" id="MCF2946949.1"/>
    </source>
</evidence>
<dbReference type="InterPro" id="IPR037066">
    <property type="entry name" value="Plug_dom_sf"/>
</dbReference>
<dbReference type="SUPFAM" id="SSF56935">
    <property type="entry name" value="Porins"/>
    <property type="match status" value="1"/>
</dbReference>
<comment type="caution">
    <text evidence="8">The sequence shown here is derived from an EMBL/GenBank/DDBJ whole genome shotgun (WGS) entry which is preliminary data.</text>
</comment>
<keyword evidence="4" id="KW-0798">TonB box</keyword>
<organism evidence="8 9">
    <name type="scientific">Paraglaciecola algarum</name>
    <dbReference type="NCBI Taxonomy" id="3050085"/>
    <lineage>
        <taxon>Bacteria</taxon>
        <taxon>Pseudomonadati</taxon>
        <taxon>Pseudomonadota</taxon>
        <taxon>Gammaproteobacteria</taxon>
        <taxon>Alteromonadales</taxon>
        <taxon>Alteromonadaceae</taxon>
        <taxon>Paraglaciecola</taxon>
    </lineage>
</organism>
<reference evidence="8 9" key="1">
    <citation type="submission" date="2022-01" db="EMBL/GenBank/DDBJ databases">
        <title>Paraglaciecola sp. G1-23.</title>
        <authorList>
            <person name="Jin M.S."/>
            <person name="Han D.M."/>
            <person name="Kim H.M."/>
            <person name="Jeon C.O."/>
        </authorList>
    </citation>
    <scope>NUCLEOTIDE SEQUENCE [LARGE SCALE GENOMIC DNA]</scope>
    <source>
        <strain evidence="8 9">G1-23</strain>
    </source>
</reference>
<evidence type="ECO:0000259" key="6">
    <source>
        <dbReference type="Pfam" id="PF00593"/>
    </source>
</evidence>
<dbReference type="InterPro" id="IPR012910">
    <property type="entry name" value="Plug_dom"/>
</dbReference>
<sequence length="1123" mass="123276">MQNKNILVSGSAALLLTVSSYSVLAQEVKAALDSNKAEDETEIIEVTGVRGSLESALAVKRDALSIVDAISAADMDALPALNLGEALQAIPGIQLNTDDASRNSEINLRGLPGGYAKVTAEGQSFSTPSRSRGNVGSSNPFGSFEGGVFDGVTVIKAPTADIQEGGIGGVVDKKLQRALGKKDGKYSLSVGSRYEELADNWDQTYKFSASKHLIKDKLAVAFKVAQSEQNFRRDTANFTQYTSLNTIENNAIKDTTFISAEDLNAYKAEHGITDPLAIVKVIGKAGQVTENSRGDRISATGNIEYQVTDSLKLGANFLYTKRDLGESNMEDVQFSIGRNDSNGALDTQRVTPIGAPIQLSNNANLNYNPDIHHPDLATIPVYAVTHAEMTNVSWTPSNRLSSSKEEAKGIFLYGNYVNDDWVIDGTVSKSKANSEGILTGLDLRHSNRNNNQYYTDLDSGERFLNAPTGINGVINTGNGELSQAFASIEGYDDYNYSDVNGFYNQTDPETGEPLYDLGENSWQRFQNGWGYVPLTSFGSDLDAKLNPVDFNDFPEGYFYDKATSGLNTSEIDALTDEELAALIDEEKALYGGKKLQYYVNGRVSRPIREFESAELNFEHYVDWGVDAFELTSVKFGGRHSRETLEAVDYRVGGGAMNLSQITQEKLYKDQLSSDSQTVYFNGDYDGHYGSNAGWSVLDSENLAKLVQTGMVAYDFENQDSGDVLLDWDKADPTGFAVKLHNVTSDYEYGLNQYFRNNFYADQAINAVYLMGKFAGEFGDISYTGNAGVRYIETTNDVIGQGFDDEGNGVAILVETDYENTLPSLNLAFELSDDVVLRTAYSKALVRPNLLAQTPSPVNDNGRATVRLENAKAEVLPYTANNFDLALAWYNREGSAISLGVFRKEIEGQIQTQTVCPVGDHEKWNVGELEFIDDGSATGLCQEIGEFESDDGEIIPNREVIIKETFNSDIPITVTGYELAIQQKLDFLPYPWNGFGGVFNFTKIDLDEGGGQPMTRIAPYSGNLIGYYENDGFSIRLAYNWQDEKLLSAGGTVSFLGSDARTQTAGGRLDLAASYRVTKKLRVNLKAFNLNNRQEYEYIGGNDQAINRIRYAGRIYTANLSYNF</sequence>
<dbReference type="Pfam" id="PF00593">
    <property type="entry name" value="TonB_dep_Rec_b-barrel"/>
    <property type="match status" value="1"/>
</dbReference>
<dbReference type="Gene3D" id="2.40.170.20">
    <property type="entry name" value="TonB-dependent receptor, beta-barrel domain"/>
    <property type="match status" value="1"/>
</dbReference>
<feature type="signal peptide" evidence="5">
    <location>
        <begin position="1"/>
        <end position="25"/>
    </location>
</feature>
<dbReference type="Proteomes" id="UP001521137">
    <property type="component" value="Unassembled WGS sequence"/>
</dbReference>
<dbReference type="EMBL" id="JAKGAS010000001">
    <property type="protein sequence ID" value="MCF2946949.1"/>
    <property type="molecule type" value="Genomic_DNA"/>
</dbReference>
<evidence type="ECO:0000256" key="3">
    <source>
        <dbReference type="ARBA" id="ARBA00023237"/>
    </source>
</evidence>
<comment type="similarity">
    <text evidence="4">Belongs to the TonB-dependent receptor family.</text>
</comment>
<dbReference type="PANTHER" id="PTHR40980">
    <property type="entry name" value="PLUG DOMAIN-CONTAINING PROTEIN"/>
    <property type="match status" value="1"/>
</dbReference>
<keyword evidence="9" id="KW-1185">Reference proteome</keyword>
<dbReference type="Pfam" id="PF07715">
    <property type="entry name" value="Plug"/>
    <property type="match status" value="1"/>
</dbReference>
<evidence type="ECO:0000256" key="2">
    <source>
        <dbReference type="ARBA" id="ARBA00023136"/>
    </source>
</evidence>
<evidence type="ECO:0000313" key="9">
    <source>
        <dbReference type="Proteomes" id="UP001521137"/>
    </source>
</evidence>
<proteinExistence type="inferred from homology"/>